<dbReference type="SUPFAM" id="SSF55298">
    <property type="entry name" value="YjgF-like"/>
    <property type="match status" value="1"/>
</dbReference>
<sequence>MSHLEYSAYPGFGTHAAANTHYSQTVRVGDIIKVAGQGGWIHSSSPPAFPPNASVSSEIERAFSNVQTALVHAGSAGWAQVYALRVYVTELSDEMSAGIIGELRKWCPGHRPVMTVVEVKGLFADMRIEIEVEAHLGG</sequence>
<keyword evidence="2" id="KW-1185">Reference proteome</keyword>
<dbReference type="PANTHER" id="PTHR43857:SF1">
    <property type="entry name" value="YJGH FAMILY PROTEIN"/>
    <property type="match status" value="1"/>
</dbReference>
<organism evidence="1 2">
    <name type="scientific">Pseudovirgaria hyperparasitica</name>
    <dbReference type="NCBI Taxonomy" id="470096"/>
    <lineage>
        <taxon>Eukaryota</taxon>
        <taxon>Fungi</taxon>
        <taxon>Dikarya</taxon>
        <taxon>Ascomycota</taxon>
        <taxon>Pezizomycotina</taxon>
        <taxon>Dothideomycetes</taxon>
        <taxon>Dothideomycetes incertae sedis</taxon>
        <taxon>Acrospermales</taxon>
        <taxon>Acrospermaceae</taxon>
        <taxon>Pseudovirgaria</taxon>
    </lineage>
</organism>
<dbReference type="OrthoDB" id="309640at2759"/>
<dbReference type="InterPro" id="IPR035959">
    <property type="entry name" value="RutC-like_sf"/>
</dbReference>
<dbReference type="AlphaFoldDB" id="A0A6A6VST5"/>
<evidence type="ECO:0000313" key="1">
    <source>
        <dbReference type="EMBL" id="KAF2752846.1"/>
    </source>
</evidence>
<evidence type="ECO:0000313" key="2">
    <source>
        <dbReference type="Proteomes" id="UP000799437"/>
    </source>
</evidence>
<dbReference type="InterPro" id="IPR006175">
    <property type="entry name" value="YjgF/YER057c/UK114"/>
</dbReference>
<reference evidence="1" key="1">
    <citation type="journal article" date="2020" name="Stud. Mycol.">
        <title>101 Dothideomycetes genomes: a test case for predicting lifestyles and emergence of pathogens.</title>
        <authorList>
            <person name="Haridas S."/>
            <person name="Albert R."/>
            <person name="Binder M."/>
            <person name="Bloem J."/>
            <person name="Labutti K."/>
            <person name="Salamov A."/>
            <person name="Andreopoulos B."/>
            <person name="Baker S."/>
            <person name="Barry K."/>
            <person name="Bills G."/>
            <person name="Bluhm B."/>
            <person name="Cannon C."/>
            <person name="Castanera R."/>
            <person name="Culley D."/>
            <person name="Daum C."/>
            <person name="Ezra D."/>
            <person name="Gonzalez J."/>
            <person name="Henrissat B."/>
            <person name="Kuo A."/>
            <person name="Liang C."/>
            <person name="Lipzen A."/>
            <person name="Lutzoni F."/>
            <person name="Magnuson J."/>
            <person name="Mondo S."/>
            <person name="Nolan M."/>
            <person name="Ohm R."/>
            <person name="Pangilinan J."/>
            <person name="Park H.-J."/>
            <person name="Ramirez L."/>
            <person name="Alfaro M."/>
            <person name="Sun H."/>
            <person name="Tritt A."/>
            <person name="Yoshinaga Y."/>
            <person name="Zwiers L.-H."/>
            <person name="Turgeon B."/>
            <person name="Goodwin S."/>
            <person name="Spatafora J."/>
            <person name="Crous P."/>
            <person name="Grigoriev I."/>
        </authorList>
    </citation>
    <scope>NUCLEOTIDE SEQUENCE</scope>
    <source>
        <strain evidence="1">CBS 121739</strain>
    </source>
</reference>
<dbReference type="GeneID" id="54486008"/>
<dbReference type="PANTHER" id="PTHR43857">
    <property type="entry name" value="BLR7761 PROTEIN"/>
    <property type="match status" value="1"/>
</dbReference>
<dbReference type="EMBL" id="ML996591">
    <property type="protein sequence ID" value="KAF2752846.1"/>
    <property type="molecule type" value="Genomic_DNA"/>
</dbReference>
<dbReference type="RefSeq" id="XP_033595297.1">
    <property type="nucleotide sequence ID" value="XM_033744954.1"/>
</dbReference>
<name>A0A6A6VST5_9PEZI</name>
<protein>
    <submittedName>
        <fullName evidence="1">YjgF-like protein</fullName>
    </submittedName>
</protein>
<proteinExistence type="predicted"/>
<dbReference type="Pfam" id="PF01042">
    <property type="entry name" value="Ribonuc_L-PSP"/>
    <property type="match status" value="1"/>
</dbReference>
<gene>
    <name evidence="1" type="ORF">EJ05DRAFT_480868</name>
</gene>
<dbReference type="Gene3D" id="3.30.1330.40">
    <property type="entry name" value="RutC-like"/>
    <property type="match status" value="1"/>
</dbReference>
<accession>A0A6A6VST5</accession>
<dbReference type="Proteomes" id="UP000799437">
    <property type="component" value="Unassembled WGS sequence"/>
</dbReference>